<feature type="domain" description="ABC transmembrane type-1" evidence="6">
    <location>
        <begin position="27"/>
        <end position="285"/>
    </location>
</feature>
<feature type="transmembrane region" description="Helical" evidence="5">
    <location>
        <begin position="159"/>
        <end position="181"/>
    </location>
</feature>
<dbReference type="InterPro" id="IPR027417">
    <property type="entry name" value="P-loop_NTPase"/>
</dbReference>
<dbReference type="PROSITE" id="PS50929">
    <property type="entry name" value="ABC_TM1F"/>
    <property type="match status" value="1"/>
</dbReference>
<dbReference type="InterPro" id="IPR036640">
    <property type="entry name" value="ABC1_TM_sf"/>
</dbReference>
<sequence length="537" mass="56124">MLDQKIAVAPPAQPGRLPALVAPGRRMLLAGLLSLGILAGLLSIAIGWLIGQLSASISLGALGAVLGLVACFFLAKYAERVLAEKLGQHYVAQLRRGLVTHALRSARGPSMGITIARSTNDLSSIRNWIVQGMVPLVAGLPLLAVSGAGLWFLHPLLALSLAATLVLEGILLAALAGGTFLSARTLRRHRGNLASRIADTVAARTAIAAGGGVEREVQRVQDASQKVIDASVHRARFAAALRGGALAIPLLGTALVVAAASMAQLPAAAMATALTLMGICAGTLGEWGRVVEYRQNYKAGRRIIAPLLAEQDRWQAREETPASTRDAKELMLQPSSVRIQVPAGMADQFSTLRAQPGERIALRGSQSQCAALLSAIATGSLVHGADPQAGVWIAEGRSEDLPATGRRKLVGSALDSMVPERGSVARALRYRHPGASLRKAVALAETCGLKMADLPGGEETRLRRGGEPLNSAQQASLLVARALLREPPLLVVDSLLARLPDDAYGDVAELLNGYPGVLLFSAGLPGIKETASWESQA</sequence>
<dbReference type="GO" id="GO:0005524">
    <property type="term" value="F:ATP binding"/>
    <property type="evidence" value="ECO:0007669"/>
    <property type="project" value="UniProtKB-KW"/>
</dbReference>
<evidence type="ECO:0000259" key="6">
    <source>
        <dbReference type="PROSITE" id="PS50929"/>
    </source>
</evidence>
<dbReference type="PANTHER" id="PTHR24221:SF654">
    <property type="entry name" value="ATP-BINDING CASSETTE SUB-FAMILY B MEMBER 6"/>
    <property type="match status" value="1"/>
</dbReference>
<dbReference type="InterPro" id="IPR011527">
    <property type="entry name" value="ABC1_TM_dom"/>
</dbReference>
<dbReference type="RefSeq" id="WP_013347871.1">
    <property type="nucleotide sequence ID" value="NZ_JABUYH010000036.1"/>
</dbReference>
<dbReference type="SUPFAM" id="SSF52540">
    <property type="entry name" value="P-loop containing nucleoside triphosphate hydrolases"/>
    <property type="match status" value="1"/>
</dbReference>
<feature type="transmembrane region" description="Helical" evidence="5">
    <location>
        <begin position="133"/>
        <end position="153"/>
    </location>
</feature>
<feature type="transmembrane region" description="Helical" evidence="5">
    <location>
        <begin position="27"/>
        <end position="50"/>
    </location>
</feature>
<keyword evidence="2 5" id="KW-0812">Transmembrane</keyword>
<dbReference type="InterPro" id="IPR039421">
    <property type="entry name" value="Type_1_exporter"/>
</dbReference>
<dbReference type="GO" id="GO:0140359">
    <property type="term" value="F:ABC-type transporter activity"/>
    <property type="evidence" value="ECO:0007669"/>
    <property type="project" value="InterPro"/>
</dbReference>
<dbReference type="Pfam" id="PF00664">
    <property type="entry name" value="ABC_membrane"/>
    <property type="match status" value="1"/>
</dbReference>
<keyword evidence="4 5" id="KW-0472">Membrane</keyword>
<keyword evidence="7" id="KW-0547">Nucleotide-binding</keyword>
<dbReference type="GO" id="GO:0005886">
    <property type="term" value="C:plasma membrane"/>
    <property type="evidence" value="ECO:0007669"/>
    <property type="project" value="UniProtKB-SubCell"/>
</dbReference>
<dbReference type="AlphaFoldDB" id="A0A2N7RZQ8"/>
<feature type="transmembrane region" description="Helical" evidence="5">
    <location>
        <begin position="243"/>
        <end position="262"/>
    </location>
</feature>
<evidence type="ECO:0000256" key="3">
    <source>
        <dbReference type="ARBA" id="ARBA00022989"/>
    </source>
</evidence>
<evidence type="ECO:0000256" key="2">
    <source>
        <dbReference type="ARBA" id="ARBA00022692"/>
    </source>
</evidence>
<gene>
    <name evidence="7" type="ORF">CIK84_11840</name>
</gene>
<dbReference type="GO" id="GO:0034040">
    <property type="term" value="F:ATPase-coupled lipid transmembrane transporter activity"/>
    <property type="evidence" value="ECO:0007669"/>
    <property type="project" value="TreeGrafter"/>
</dbReference>
<comment type="caution">
    <text evidence="7">The sequence shown here is derived from an EMBL/GenBank/DDBJ whole genome shotgun (WGS) entry which is preliminary data.</text>
</comment>
<name>A0A2N7RZQ8_9MICC</name>
<feature type="transmembrane region" description="Helical" evidence="5">
    <location>
        <begin position="56"/>
        <end position="75"/>
    </location>
</feature>
<dbReference type="SUPFAM" id="SSF90123">
    <property type="entry name" value="ABC transporter transmembrane region"/>
    <property type="match status" value="1"/>
</dbReference>
<evidence type="ECO:0000313" key="7">
    <source>
        <dbReference type="EMBL" id="PMQ19379.1"/>
    </source>
</evidence>
<dbReference type="GeneID" id="303184102"/>
<proteinExistence type="predicted"/>
<dbReference type="Gene3D" id="3.40.50.300">
    <property type="entry name" value="P-loop containing nucleotide triphosphate hydrolases"/>
    <property type="match status" value="1"/>
</dbReference>
<dbReference type="OMA" id="VVEYRQN"/>
<keyword evidence="3 5" id="KW-1133">Transmembrane helix</keyword>
<evidence type="ECO:0000256" key="1">
    <source>
        <dbReference type="ARBA" id="ARBA00004651"/>
    </source>
</evidence>
<dbReference type="EMBL" id="PNQX01000002">
    <property type="protein sequence ID" value="PMQ19379.1"/>
    <property type="molecule type" value="Genomic_DNA"/>
</dbReference>
<dbReference type="Gene3D" id="1.20.1560.10">
    <property type="entry name" value="ABC transporter type 1, transmembrane domain"/>
    <property type="match status" value="1"/>
</dbReference>
<reference evidence="7 8" key="1">
    <citation type="journal article" date="2017" name="Elife">
        <title>Extensive horizontal gene transfer in cheese-associated bacteria.</title>
        <authorList>
            <person name="Bonham K.S."/>
            <person name="Wolfe B.E."/>
            <person name="Dutton R.J."/>
        </authorList>
    </citation>
    <scope>NUCLEOTIDE SEQUENCE [LARGE SCALE GENOMIC DNA]</scope>
    <source>
        <strain evidence="7 8">JB182</strain>
    </source>
</reference>
<accession>A0A2N7RZQ8</accession>
<evidence type="ECO:0000256" key="5">
    <source>
        <dbReference type="SAM" id="Phobius"/>
    </source>
</evidence>
<organism evidence="7 8">
    <name type="scientific">Glutamicibacter arilaitensis</name>
    <dbReference type="NCBI Taxonomy" id="256701"/>
    <lineage>
        <taxon>Bacteria</taxon>
        <taxon>Bacillati</taxon>
        <taxon>Actinomycetota</taxon>
        <taxon>Actinomycetes</taxon>
        <taxon>Micrococcales</taxon>
        <taxon>Micrococcaceae</taxon>
        <taxon>Glutamicibacter</taxon>
    </lineage>
</organism>
<keyword evidence="7" id="KW-0067">ATP-binding</keyword>
<dbReference type="PANTHER" id="PTHR24221">
    <property type="entry name" value="ATP-BINDING CASSETTE SUB-FAMILY B"/>
    <property type="match status" value="1"/>
</dbReference>
<comment type="subcellular location">
    <subcellularLocation>
        <location evidence="1">Cell membrane</location>
        <topology evidence="1">Multi-pass membrane protein</topology>
    </subcellularLocation>
</comment>
<protein>
    <submittedName>
        <fullName evidence="7">ABC transporter ATP-binding protein</fullName>
    </submittedName>
</protein>
<evidence type="ECO:0000313" key="8">
    <source>
        <dbReference type="Proteomes" id="UP000235739"/>
    </source>
</evidence>
<evidence type="ECO:0000256" key="4">
    <source>
        <dbReference type="ARBA" id="ARBA00023136"/>
    </source>
</evidence>
<dbReference type="Proteomes" id="UP000235739">
    <property type="component" value="Unassembled WGS sequence"/>
</dbReference>
<feature type="transmembrane region" description="Helical" evidence="5">
    <location>
        <begin position="268"/>
        <end position="288"/>
    </location>
</feature>